<dbReference type="CDD" id="cd06261">
    <property type="entry name" value="TM_PBP2"/>
    <property type="match status" value="1"/>
</dbReference>
<dbReference type="SUPFAM" id="SSF161098">
    <property type="entry name" value="MetI-like"/>
    <property type="match status" value="1"/>
</dbReference>
<evidence type="ECO:0000313" key="9">
    <source>
        <dbReference type="EMBL" id="MFD2614102.1"/>
    </source>
</evidence>
<feature type="transmembrane region" description="Helical" evidence="7">
    <location>
        <begin position="171"/>
        <end position="194"/>
    </location>
</feature>
<evidence type="ECO:0000313" key="10">
    <source>
        <dbReference type="Proteomes" id="UP001597541"/>
    </source>
</evidence>
<accession>A0ABW5PFC6</accession>
<comment type="similarity">
    <text evidence="7">Belongs to the binding-protein-dependent transport system permease family.</text>
</comment>
<dbReference type="InterPro" id="IPR050809">
    <property type="entry name" value="UgpAE/MalFG_permease"/>
</dbReference>
<evidence type="ECO:0000256" key="5">
    <source>
        <dbReference type="ARBA" id="ARBA00022989"/>
    </source>
</evidence>
<keyword evidence="4 7" id="KW-0812">Transmembrane</keyword>
<dbReference type="InterPro" id="IPR035906">
    <property type="entry name" value="MetI-like_sf"/>
</dbReference>
<sequence length="311" mass="35436">MQASKAGFLRRWLGQWQIQLMALCGIAFILVFCYLPMIGIVMSFKLMDYSYNLTKDFFIAPWVGLQYYLEFFNDYQFVDILKNTLFMNLLQLVFNFPAPILFAILISEVFHTRFKKIVQTITYFPHFLSWIVFGGIVMNLIAQESGVVNPLLMFFGVINEPIDFMGDPNKFWGLVVVTSLLKGLGWGSVIYLAAIMSIDTSLYEAATLDGASRIQRIRHITIPSISGTIIIFFLLSLSNLLNSSFDQIWVFQSPLNLEKSEVIDTYVYKVGLTQMRYSYTTAVGVFKSVIALILLVSGHYISKRLAGRGLF</sequence>
<evidence type="ECO:0000256" key="1">
    <source>
        <dbReference type="ARBA" id="ARBA00004651"/>
    </source>
</evidence>
<evidence type="ECO:0000256" key="3">
    <source>
        <dbReference type="ARBA" id="ARBA00022475"/>
    </source>
</evidence>
<evidence type="ECO:0000256" key="4">
    <source>
        <dbReference type="ARBA" id="ARBA00022692"/>
    </source>
</evidence>
<reference evidence="10" key="1">
    <citation type="journal article" date="2019" name="Int. J. Syst. Evol. Microbiol.">
        <title>The Global Catalogue of Microorganisms (GCM) 10K type strain sequencing project: providing services to taxonomists for standard genome sequencing and annotation.</title>
        <authorList>
            <consortium name="The Broad Institute Genomics Platform"/>
            <consortium name="The Broad Institute Genome Sequencing Center for Infectious Disease"/>
            <person name="Wu L."/>
            <person name="Ma J."/>
        </authorList>
    </citation>
    <scope>NUCLEOTIDE SEQUENCE [LARGE SCALE GENOMIC DNA]</scope>
    <source>
        <strain evidence="10">KCTC 3950</strain>
    </source>
</reference>
<feature type="transmembrane region" description="Helical" evidence="7">
    <location>
        <begin position="277"/>
        <end position="301"/>
    </location>
</feature>
<keyword evidence="6 7" id="KW-0472">Membrane</keyword>
<feature type="transmembrane region" description="Helical" evidence="7">
    <location>
        <begin position="220"/>
        <end position="241"/>
    </location>
</feature>
<proteinExistence type="inferred from homology"/>
<keyword evidence="2 7" id="KW-0813">Transport</keyword>
<feature type="domain" description="ABC transmembrane type-1" evidence="8">
    <location>
        <begin position="81"/>
        <end position="298"/>
    </location>
</feature>
<dbReference type="Gene3D" id="1.10.3720.10">
    <property type="entry name" value="MetI-like"/>
    <property type="match status" value="1"/>
</dbReference>
<evidence type="ECO:0000256" key="2">
    <source>
        <dbReference type="ARBA" id="ARBA00022448"/>
    </source>
</evidence>
<keyword evidence="5 7" id="KW-1133">Transmembrane helix</keyword>
<dbReference type="Proteomes" id="UP001597541">
    <property type="component" value="Unassembled WGS sequence"/>
</dbReference>
<feature type="transmembrane region" description="Helical" evidence="7">
    <location>
        <begin position="89"/>
        <end position="110"/>
    </location>
</feature>
<keyword evidence="10" id="KW-1185">Reference proteome</keyword>
<dbReference type="PANTHER" id="PTHR43227">
    <property type="entry name" value="BLL4140 PROTEIN"/>
    <property type="match status" value="1"/>
</dbReference>
<protein>
    <submittedName>
        <fullName evidence="9">ABC transporter permease</fullName>
    </submittedName>
</protein>
<evidence type="ECO:0000256" key="7">
    <source>
        <dbReference type="RuleBase" id="RU363032"/>
    </source>
</evidence>
<dbReference type="PANTHER" id="PTHR43227:SF11">
    <property type="entry name" value="BLL4140 PROTEIN"/>
    <property type="match status" value="1"/>
</dbReference>
<dbReference type="Pfam" id="PF00528">
    <property type="entry name" value="BPD_transp_1"/>
    <property type="match status" value="1"/>
</dbReference>
<feature type="transmembrane region" description="Helical" evidence="7">
    <location>
        <begin position="122"/>
        <end position="142"/>
    </location>
</feature>
<feature type="transmembrane region" description="Helical" evidence="7">
    <location>
        <begin position="20"/>
        <end position="41"/>
    </location>
</feature>
<keyword evidence="3" id="KW-1003">Cell membrane</keyword>
<organism evidence="9 10">
    <name type="scientific">Paenibacillus gansuensis</name>
    <dbReference type="NCBI Taxonomy" id="306542"/>
    <lineage>
        <taxon>Bacteria</taxon>
        <taxon>Bacillati</taxon>
        <taxon>Bacillota</taxon>
        <taxon>Bacilli</taxon>
        <taxon>Bacillales</taxon>
        <taxon>Paenibacillaceae</taxon>
        <taxon>Paenibacillus</taxon>
    </lineage>
</organism>
<comment type="caution">
    <text evidence="9">The sequence shown here is derived from an EMBL/GenBank/DDBJ whole genome shotgun (WGS) entry which is preliminary data.</text>
</comment>
<evidence type="ECO:0000256" key="6">
    <source>
        <dbReference type="ARBA" id="ARBA00023136"/>
    </source>
</evidence>
<comment type="subcellular location">
    <subcellularLocation>
        <location evidence="1 7">Cell membrane</location>
        <topology evidence="1 7">Multi-pass membrane protein</topology>
    </subcellularLocation>
</comment>
<name>A0ABW5PFC6_9BACL</name>
<gene>
    <name evidence="9" type="ORF">ACFSUF_16975</name>
</gene>
<evidence type="ECO:0000259" key="8">
    <source>
        <dbReference type="PROSITE" id="PS50928"/>
    </source>
</evidence>
<dbReference type="EMBL" id="JBHUME010000010">
    <property type="protein sequence ID" value="MFD2614102.1"/>
    <property type="molecule type" value="Genomic_DNA"/>
</dbReference>
<dbReference type="PROSITE" id="PS50928">
    <property type="entry name" value="ABC_TM1"/>
    <property type="match status" value="1"/>
</dbReference>
<dbReference type="RefSeq" id="WP_377604602.1">
    <property type="nucleotide sequence ID" value="NZ_JBHUME010000010.1"/>
</dbReference>
<dbReference type="InterPro" id="IPR000515">
    <property type="entry name" value="MetI-like"/>
</dbReference>